<dbReference type="InterPro" id="IPR012338">
    <property type="entry name" value="Beta-lactam/transpept-like"/>
</dbReference>
<gene>
    <name evidence="2" type="ORF">Vau01_040450</name>
</gene>
<evidence type="ECO:0000256" key="1">
    <source>
        <dbReference type="SAM" id="SignalP"/>
    </source>
</evidence>
<keyword evidence="3" id="KW-1185">Reference proteome</keyword>
<comment type="caution">
    <text evidence="2">The sequence shown here is derived from an EMBL/GenBank/DDBJ whole genome shotgun (WGS) entry which is preliminary data.</text>
</comment>
<proteinExistence type="predicted"/>
<evidence type="ECO:0000313" key="2">
    <source>
        <dbReference type="EMBL" id="GIJ56529.1"/>
    </source>
</evidence>
<protein>
    <recommendedName>
        <fullName evidence="4">Beta-lactamase enzyme family protein</fullName>
    </recommendedName>
</protein>
<organism evidence="2 3">
    <name type="scientific">Virgisporangium aurantiacum</name>
    <dbReference type="NCBI Taxonomy" id="175570"/>
    <lineage>
        <taxon>Bacteria</taxon>
        <taxon>Bacillati</taxon>
        <taxon>Actinomycetota</taxon>
        <taxon>Actinomycetes</taxon>
        <taxon>Micromonosporales</taxon>
        <taxon>Micromonosporaceae</taxon>
        <taxon>Virgisporangium</taxon>
    </lineage>
</organism>
<reference evidence="2" key="1">
    <citation type="submission" date="2021-01" db="EMBL/GenBank/DDBJ databases">
        <title>Whole genome shotgun sequence of Virgisporangium aurantiacum NBRC 16421.</title>
        <authorList>
            <person name="Komaki H."/>
            <person name="Tamura T."/>
        </authorList>
    </citation>
    <scope>NUCLEOTIDE SEQUENCE</scope>
    <source>
        <strain evidence="2">NBRC 16421</strain>
    </source>
</reference>
<keyword evidence="1" id="KW-0732">Signal</keyword>
<sequence length="372" mass="38103">MAACVLPIVASSAGPAAAAPALGPGGAPAIVVPAGVTAAVAVYDRSTGTFTEQRDTALQVRAASVVKLLIALDYLWNLGPDYTVPAADRTRFDAMLRGSDDAAASAFWSRGGGAAIVTRMVGRLGLVNTAPPPAGYPGYWGYVALSAADTVTIYRYILDSAPARVRTLIMDNLRAATRCASDRYEQYFGIPEAFTKPWAIKQGWSGFGTPPPTVCGAVAAAGAADASASAAAIDLTSGALHSTGTVGAGDRAIVVVFTLHPAGTSLVTARNALTAVTRSLRVPGAAAAAPSLWVGTWGSGVRVRTGPDTATAPVGTVPTGGDVRVDCQRRGAEVVAGGYRNDWWAHLPEFGGYMTNIYVRTPGNTIPGVPEC</sequence>
<evidence type="ECO:0000313" key="3">
    <source>
        <dbReference type="Proteomes" id="UP000612585"/>
    </source>
</evidence>
<dbReference type="SUPFAM" id="SSF56601">
    <property type="entry name" value="beta-lactamase/transpeptidase-like"/>
    <property type="match status" value="1"/>
</dbReference>
<dbReference type="Proteomes" id="UP000612585">
    <property type="component" value="Unassembled WGS sequence"/>
</dbReference>
<feature type="chain" id="PRO_5035146275" description="Beta-lactamase enzyme family protein" evidence="1">
    <location>
        <begin position="19"/>
        <end position="372"/>
    </location>
</feature>
<feature type="signal peptide" evidence="1">
    <location>
        <begin position="1"/>
        <end position="18"/>
    </location>
</feature>
<name>A0A8J4E013_9ACTN</name>
<dbReference type="EMBL" id="BOPG01000024">
    <property type="protein sequence ID" value="GIJ56529.1"/>
    <property type="molecule type" value="Genomic_DNA"/>
</dbReference>
<dbReference type="Gene3D" id="3.40.710.10">
    <property type="entry name" value="DD-peptidase/beta-lactamase superfamily"/>
    <property type="match status" value="1"/>
</dbReference>
<evidence type="ECO:0008006" key="4">
    <source>
        <dbReference type="Google" id="ProtNLM"/>
    </source>
</evidence>
<dbReference type="AlphaFoldDB" id="A0A8J4E013"/>
<accession>A0A8J4E013</accession>